<dbReference type="EMBL" id="LJQD01000054">
    <property type="protein sequence ID" value="KPW99460.1"/>
    <property type="molecule type" value="Genomic_DNA"/>
</dbReference>
<sequence length="59" mass="6386">MGETLMIRRSWRLLLAALVIVLLVVALGIWIWNRPAPPASLEHLNLDGGAPLTSVTPAT</sequence>
<name>A0A0P9QNI6_PSESX</name>
<protein>
    <submittedName>
        <fullName evidence="2">Uncharacterized protein</fullName>
    </submittedName>
</protein>
<keyword evidence="1" id="KW-1133">Transmembrane helix</keyword>
<accession>A0A0P9QNI6</accession>
<keyword evidence="1" id="KW-0472">Membrane</keyword>
<dbReference type="Proteomes" id="UP000050381">
    <property type="component" value="Unassembled WGS sequence"/>
</dbReference>
<comment type="caution">
    <text evidence="2">The sequence shown here is derived from an EMBL/GenBank/DDBJ whole genome shotgun (WGS) entry which is preliminary data.</text>
</comment>
<organism evidence="2 3">
    <name type="scientific">Pseudomonas syringae pv. castaneae</name>
    <dbReference type="NCBI Taxonomy" id="264450"/>
    <lineage>
        <taxon>Bacteria</taxon>
        <taxon>Pseudomonadati</taxon>
        <taxon>Pseudomonadota</taxon>
        <taxon>Gammaproteobacteria</taxon>
        <taxon>Pseudomonadales</taxon>
        <taxon>Pseudomonadaceae</taxon>
        <taxon>Pseudomonas</taxon>
        <taxon>Pseudomonas syringae</taxon>
    </lineage>
</organism>
<evidence type="ECO:0000313" key="2">
    <source>
        <dbReference type="EMBL" id="KPW99460.1"/>
    </source>
</evidence>
<proteinExistence type="predicted"/>
<dbReference type="AlphaFoldDB" id="A0A0P9QNI6"/>
<feature type="non-terminal residue" evidence="2">
    <location>
        <position position="59"/>
    </location>
</feature>
<feature type="transmembrane region" description="Helical" evidence="1">
    <location>
        <begin position="12"/>
        <end position="32"/>
    </location>
</feature>
<keyword evidence="1" id="KW-0812">Transmembrane</keyword>
<evidence type="ECO:0000313" key="3">
    <source>
        <dbReference type="Proteomes" id="UP000050381"/>
    </source>
</evidence>
<gene>
    <name evidence="2" type="ORF">ALO79_05756</name>
</gene>
<evidence type="ECO:0000256" key="1">
    <source>
        <dbReference type="SAM" id="Phobius"/>
    </source>
</evidence>
<reference evidence="2 3" key="1">
    <citation type="submission" date="2015-09" db="EMBL/GenBank/DDBJ databases">
        <title>Genome announcement of multiple Pseudomonas syringae strains.</title>
        <authorList>
            <person name="Thakur S."/>
            <person name="Wang P.W."/>
            <person name="Gong Y."/>
            <person name="Weir B.S."/>
            <person name="Guttman D.S."/>
        </authorList>
    </citation>
    <scope>NUCLEOTIDE SEQUENCE [LARGE SCALE GENOMIC DNA]</scope>
    <source>
        <strain evidence="2 3">ICMP9419</strain>
    </source>
</reference>